<comment type="caution">
    <text evidence="2">The sequence shown here is derived from an EMBL/GenBank/DDBJ whole genome shotgun (WGS) entry which is preliminary data.</text>
</comment>
<feature type="region of interest" description="Disordered" evidence="1">
    <location>
        <begin position="1"/>
        <end position="28"/>
    </location>
</feature>
<evidence type="ECO:0000313" key="3">
    <source>
        <dbReference type="Proteomes" id="UP000245956"/>
    </source>
</evidence>
<evidence type="ECO:0000256" key="1">
    <source>
        <dbReference type="SAM" id="MobiDB-lite"/>
    </source>
</evidence>
<evidence type="ECO:0000313" key="2">
    <source>
        <dbReference type="EMBL" id="PWI71805.1"/>
    </source>
</evidence>
<name>A0A2U3EBC6_PURLI</name>
<dbReference type="Proteomes" id="UP000245956">
    <property type="component" value="Unassembled WGS sequence"/>
</dbReference>
<dbReference type="EMBL" id="LCWV01000007">
    <property type="protein sequence ID" value="PWI71805.1"/>
    <property type="molecule type" value="Genomic_DNA"/>
</dbReference>
<dbReference type="AlphaFoldDB" id="A0A2U3EBC6"/>
<protein>
    <submittedName>
        <fullName evidence="2">Uncharacterized protein</fullName>
    </submittedName>
</protein>
<reference evidence="2 3" key="1">
    <citation type="journal article" date="2016" name="Front. Microbiol.">
        <title>Genome and transcriptome sequences reveal the specific parasitism of the nematophagous Purpureocillium lilacinum 36-1.</title>
        <authorList>
            <person name="Xie J."/>
            <person name="Li S."/>
            <person name="Mo C."/>
            <person name="Xiao X."/>
            <person name="Peng D."/>
            <person name="Wang G."/>
            <person name="Xiao Y."/>
        </authorList>
    </citation>
    <scope>NUCLEOTIDE SEQUENCE [LARGE SCALE GENOMIC DNA]</scope>
    <source>
        <strain evidence="2 3">36-1</strain>
    </source>
</reference>
<accession>A0A2U3EBC6</accession>
<organism evidence="2 3">
    <name type="scientific">Purpureocillium lilacinum</name>
    <name type="common">Paecilomyces lilacinus</name>
    <dbReference type="NCBI Taxonomy" id="33203"/>
    <lineage>
        <taxon>Eukaryota</taxon>
        <taxon>Fungi</taxon>
        <taxon>Dikarya</taxon>
        <taxon>Ascomycota</taxon>
        <taxon>Pezizomycotina</taxon>
        <taxon>Sordariomycetes</taxon>
        <taxon>Hypocreomycetidae</taxon>
        <taxon>Hypocreales</taxon>
        <taxon>Ophiocordycipitaceae</taxon>
        <taxon>Purpureocillium</taxon>
    </lineage>
</organism>
<sequence length="154" mass="17281">MHEARPPTPSVNRNQPRQSQSSPSQPADTRRVSLYLAVYKQAFGELYHWALAARFGHGPNSAWHIFEVIQGVDSKGGGGCRYVPVHHRADPTHAVNCLRPLRKLAVIPMSRWECVVGTVQRARVPGRGAAWNCQDYVLDIWEGLFHAQVITYAK</sequence>
<gene>
    <name evidence="2" type="ORF">PCL_11899</name>
</gene>
<feature type="compositionally biased region" description="Low complexity" evidence="1">
    <location>
        <begin position="12"/>
        <end position="26"/>
    </location>
</feature>
<proteinExistence type="predicted"/>